<comment type="caution">
    <text evidence="9">The sequence shown here is derived from an EMBL/GenBank/DDBJ whole genome shotgun (WGS) entry which is preliminary data.</text>
</comment>
<dbReference type="GO" id="GO:0033176">
    <property type="term" value="C:proton-transporting V-type ATPase complex"/>
    <property type="evidence" value="ECO:0007669"/>
    <property type="project" value="TreeGrafter"/>
</dbReference>
<evidence type="ECO:0000256" key="5">
    <source>
        <dbReference type="ARBA" id="ARBA00023136"/>
    </source>
</evidence>
<dbReference type="EMBL" id="BGZK01000269">
    <property type="protein sequence ID" value="GBP33067.1"/>
    <property type="molecule type" value="Genomic_DNA"/>
</dbReference>
<dbReference type="GO" id="GO:0001671">
    <property type="term" value="F:ATPase activator activity"/>
    <property type="evidence" value="ECO:0007669"/>
    <property type="project" value="TreeGrafter"/>
</dbReference>
<evidence type="ECO:0000259" key="7">
    <source>
        <dbReference type="Pfam" id="PF05827"/>
    </source>
</evidence>
<evidence type="ECO:0000259" key="8">
    <source>
        <dbReference type="Pfam" id="PF20520"/>
    </source>
</evidence>
<dbReference type="GO" id="GO:0030641">
    <property type="term" value="P:regulation of cellular pH"/>
    <property type="evidence" value="ECO:0007669"/>
    <property type="project" value="TreeGrafter"/>
</dbReference>
<feature type="domain" description="V-type proton ATPase subunit S1/VOA1 transmembrane" evidence="8">
    <location>
        <begin position="386"/>
        <end position="424"/>
    </location>
</feature>
<comment type="similarity">
    <text evidence="2">Belongs to the vacuolar ATPase subunit S1 family.</text>
</comment>
<evidence type="ECO:0000313" key="10">
    <source>
        <dbReference type="Proteomes" id="UP000299102"/>
    </source>
</evidence>
<protein>
    <submittedName>
        <fullName evidence="9">V-type proton ATPase subunit S1</fullName>
    </submittedName>
</protein>
<gene>
    <name evidence="9" type="primary">ATP6AP1</name>
    <name evidence="9" type="ORF">EVAR_18545_1</name>
</gene>
<dbReference type="STRING" id="151549.A0A4C1V479"/>
<dbReference type="Proteomes" id="UP000299102">
    <property type="component" value="Unassembled WGS sequence"/>
</dbReference>
<name>A0A4C1V479_EUMVA</name>
<evidence type="ECO:0000313" key="9">
    <source>
        <dbReference type="EMBL" id="GBP33067.1"/>
    </source>
</evidence>
<sequence>MAHGCASCLAETERDAQPSLAVCHETLATLNTLSWQDAARPSAVAKLEHLSVSVKSVISDGLVPVFVWGDIANRELKTNALSTLNEFQFTEILQKEVQDDIVIVFEEETLSVEDFSRRDSNGGTPFPYFQSMISDSVYLPSVDSPLKTLNVIADNDQHLKLTSKGLSGKLDLKPGTYIFISLKDARPDESRSEMLRRHNDFIQKTIADAKKENNNVIGIYTAHFPSWTIEEYHTRVRRQAEPQVDPVYKTDNVLFYVQNITFHAGSTTRNLTNGQFTSFLNGTYLNASITFVNEAIDLLFGLDGGYWSLSTVVLTYNESNNAENTVVLRNSEVYSLENSSFRCGQNLTYENTNGNSRVSFINMQIQPFFRNVSDELKFGEAYHCVGFTSVPIWTGLMIVFIILAITMYGFMMMMDIRTMDRFDDPKGKTIVINAAE</sequence>
<keyword evidence="5 6" id="KW-0472">Membrane</keyword>
<dbReference type="PANTHER" id="PTHR12471">
    <property type="entry name" value="VACUOLAR ATP SYNTHASE SUBUNIT S1"/>
    <property type="match status" value="1"/>
</dbReference>
<keyword evidence="3 6" id="KW-0812">Transmembrane</keyword>
<evidence type="ECO:0000256" key="3">
    <source>
        <dbReference type="ARBA" id="ARBA00022692"/>
    </source>
</evidence>
<feature type="transmembrane region" description="Helical" evidence="6">
    <location>
        <begin position="392"/>
        <end position="411"/>
    </location>
</feature>
<keyword evidence="4 6" id="KW-1133">Transmembrane helix</keyword>
<keyword evidence="10" id="KW-1185">Reference proteome</keyword>
<organism evidence="9 10">
    <name type="scientific">Eumeta variegata</name>
    <name type="common">Bagworm moth</name>
    <name type="synonym">Eumeta japonica</name>
    <dbReference type="NCBI Taxonomy" id="151549"/>
    <lineage>
        <taxon>Eukaryota</taxon>
        <taxon>Metazoa</taxon>
        <taxon>Ecdysozoa</taxon>
        <taxon>Arthropoda</taxon>
        <taxon>Hexapoda</taxon>
        <taxon>Insecta</taxon>
        <taxon>Pterygota</taxon>
        <taxon>Neoptera</taxon>
        <taxon>Endopterygota</taxon>
        <taxon>Lepidoptera</taxon>
        <taxon>Glossata</taxon>
        <taxon>Ditrysia</taxon>
        <taxon>Tineoidea</taxon>
        <taxon>Psychidae</taxon>
        <taxon>Oiketicinae</taxon>
        <taxon>Eumeta</taxon>
    </lineage>
</organism>
<comment type="subcellular location">
    <subcellularLocation>
        <location evidence="1">Membrane</location>
        <topology evidence="1">Single-pass membrane protein</topology>
    </subcellularLocation>
</comment>
<evidence type="ECO:0000256" key="2">
    <source>
        <dbReference type="ARBA" id="ARBA00009037"/>
    </source>
</evidence>
<dbReference type="AlphaFoldDB" id="A0A4C1V479"/>
<evidence type="ECO:0000256" key="1">
    <source>
        <dbReference type="ARBA" id="ARBA00004167"/>
    </source>
</evidence>
<reference evidence="9 10" key="1">
    <citation type="journal article" date="2019" name="Commun. Biol.">
        <title>The bagworm genome reveals a unique fibroin gene that provides high tensile strength.</title>
        <authorList>
            <person name="Kono N."/>
            <person name="Nakamura H."/>
            <person name="Ohtoshi R."/>
            <person name="Tomita M."/>
            <person name="Numata K."/>
            <person name="Arakawa K."/>
        </authorList>
    </citation>
    <scope>NUCLEOTIDE SEQUENCE [LARGE SCALE GENOMIC DNA]</scope>
</reference>
<evidence type="ECO:0000256" key="4">
    <source>
        <dbReference type="ARBA" id="ARBA00022989"/>
    </source>
</evidence>
<dbReference type="InterPro" id="IPR008388">
    <property type="entry name" value="Ac45_acc_su"/>
</dbReference>
<evidence type="ECO:0000256" key="6">
    <source>
        <dbReference type="SAM" id="Phobius"/>
    </source>
</evidence>
<accession>A0A4C1V479</accession>
<dbReference type="Pfam" id="PF05827">
    <property type="entry name" value="VAS1_LD"/>
    <property type="match status" value="1"/>
</dbReference>
<dbReference type="Pfam" id="PF20520">
    <property type="entry name" value="Ac45-VOA1_TM"/>
    <property type="match status" value="1"/>
</dbReference>
<dbReference type="OrthoDB" id="19852at2759"/>
<dbReference type="Gene3D" id="2.40.160.110">
    <property type="match status" value="1"/>
</dbReference>
<dbReference type="InterPro" id="IPR046756">
    <property type="entry name" value="VAS1/VOA1_TM"/>
</dbReference>
<proteinExistence type="inferred from homology"/>
<dbReference type="PANTHER" id="PTHR12471:SF7">
    <property type="entry name" value="V-TYPE PROTON ATPASE SUBUNIT S1"/>
    <property type="match status" value="1"/>
</dbReference>
<feature type="domain" description="V-type proton ATPase subunit S1 luminal" evidence="7">
    <location>
        <begin position="295"/>
        <end position="368"/>
    </location>
</feature>
<dbReference type="InterPro" id="IPR046755">
    <property type="entry name" value="VAS1_LD"/>
</dbReference>